<accession>A0ACC1YLA6</accession>
<keyword evidence="2" id="KW-1185">Reference proteome</keyword>
<comment type="caution">
    <text evidence="1">The sequence shown here is derived from an EMBL/GenBank/DDBJ whole genome shotgun (WGS) entry which is preliminary data.</text>
</comment>
<evidence type="ECO:0000313" key="2">
    <source>
        <dbReference type="Proteomes" id="UP001164539"/>
    </source>
</evidence>
<dbReference type="Proteomes" id="UP001164539">
    <property type="component" value="Chromosome 2"/>
</dbReference>
<reference evidence="1 2" key="1">
    <citation type="journal article" date="2023" name="Science">
        <title>Complex scaffold remodeling in plant triterpene biosynthesis.</title>
        <authorList>
            <person name="De La Pena R."/>
            <person name="Hodgson H."/>
            <person name="Liu J.C."/>
            <person name="Stephenson M.J."/>
            <person name="Martin A.C."/>
            <person name="Owen C."/>
            <person name="Harkess A."/>
            <person name="Leebens-Mack J."/>
            <person name="Jimenez L.E."/>
            <person name="Osbourn A."/>
            <person name="Sattely E.S."/>
        </authorList>
    </citation>
    <scope>NUCLEOTIDE SEQUENCE [LARGE SCALE GENOMIC DNA]</scope>
    <source>
        <strain evidence="2">cv. JPN11</strain>
        <tissue evidence="1">Leaf</tissue>
    </source>
</reference>
<proteinExistence type="predicted"/>
<sequence length="210" mass="21832">MASSPALESCGKQIDEEEDRKNERIQRGQWIRAAILGANDGLLSTTSLMLGVGAAKEDKRSMVLSGLAGALAGACSMAVGEFVSVSTQRDIEKTSSSGTAASCKLDETDIKYTPEKRPAILSPVRSPMMKVISENALKLEEEYEEDKLLPNPLKAAAASGVAFLFGSFVPLVPAIIVDGCVARMVVIVVVASVALAVFGGFGAQLGGVAG</sequence>
<protein>
    <submittedName>
        <fullName evidence="1">Vacuolar iron transporter family protein</fullName>
    </submittedName>
</protein>
<gene>
    <name evidence="1" type="ORF">OWV82_003467</name>
</gene>
<name>A0ACC1YLA6_MELAZ</name>
<evidence type="ECO:0000313" key="1">
    <source>
        <dbReference type="EMBL" id="KAJ4724475.1"/>
    </source>
</evidence>
<organism evidence="1 2">
    <name type="scientific">Melia azedarach</name>
    <name type="common">Chinaberry tree</name>
    <dbReference type="NCBI Taxonomy" id="155640"/>
    <lineage>
        <taxon>Eukaryota</taxon>
        <taxon>Viridiplantae</taxon>
        <taxon>Streptophyta</taxon>
        <taxon>Embryophyta</taxon>
        <taxon>Tracheophyta</taxon>
        <taxon>Spermatophyta</taxon>
        <taxon>Magnoliopsida</taxon>
        <taxon>eudicotyledons</taxon>
        <taxon>Gunneridae</taxon>
        <taxon>Pentapetalae</taxon>
        <taxon>rosids</taxon>
        <taxon>malvids</taxon>
        <taxon>Sapindales</taxon>
        <taxon>Meliaceae</taxon>
        <taxon>Melia</taxon>
    </lineage>
</organism>
<dbReference type="EMBL" id="CM051395">
    <property type="protein sequence ID" value="KAJ4724475.1"/>
    <property type="molecule type" value="Genomic_DNA"/>
</dbReference>